<dbReference type="AlphaFoldDB" id="B0BZ63"/>
<proteinExistence type="predicted"/>
<evidence type="ECO:0000313" key="2">
    <source>
        <dbReference type="Proteomes" id="UP000000268"/>
    </source>
</evidence>
<gene>
    <name evidence="1" type="ordered locus">AM1_4532</name>
</gene>
<sequence>MNCLSPFSRELWQVISLRVVMVQTLLRADTDPVFEYCSAHRHQ</sequence>
<organism evidence="1 2">
    <name type="scientific">Acaryochloris marina (strain MBIC 11017)</name>
    <dbReference type="NCBI Taxonomy" id="329726"/>
    <lineage>
        <taxon>Bacteria</taxon>
        <taxon>Bacillati</taxon>
        <taxon>Cyanobacteriota</taxon>
        <taxon>Cyanophyceae</taxon>
        <taxon>Acaryochloridales</taxon>
        <taxon>Acaryochloridaceae</taxon>
        <taxon>Acaryochloris</taxon>
    </lineage>
</organism>
<evidence type="ECO:0000313" key="1">
    <source>
        <dbReference type="EMBL" id="ABW29508.1"/>
    </source>
</evidence>
<keyword evidence="2" id="KW-1185">Reference proteome</keyword>
<dbReference type="EMBL" id="CP000828">
    <property type="protein sequence ID" value="ABW29508.1"/>
    <property type="molecule type" value="Genomic_DNA"/>
</dbReference>
<dbReference type="KEGG" id="amr:AM1_4532"/>
<name>B0BZ63_ACAM1</name>
<dbReference type="HOGENOM" id="CLU_3228072_0_0_3"/>
<protein>
    <submittedName>
        <fullName evidence="1">Uncharacterized protein</fullName>
    </submittedName>
</protein>
<reference evidence="1 2" key="1">
    <citation type="journal article" date="2008" name="Proc. Natl. Acad. Sci. U.S.A.">
        <title>Niche adaptation and genome expansion in the chlorophyll d-producing cyanobacterium Acaryochloris marina.</title>
        <authorList>
            <person name="Swingley W.D."/>
            <person name="Chen M."/>
            <person name="Cheung P.C."/>
            <person name="Conrad A.L."/>
            <person name="Dejesa L.C."/>
            <person name="Hao J."/>
            <person name="Honchak B.M."/>
            <person name="Karbach L.E."/>
            <person name="Kurdoglu A."/>
            <person name="Lahiri S."/>
            <person name="Mastrian S.D."/>
            <person name="Miyashita H."/>
            <person name="Page L."/>
            <person name="Ramakrishna P."/>
            <person name="Satoh S."/>
            <person name="Sattley W.M."/>
            <person name="Shimada Y."/>
            <person name="Taylor H.L."/>
            <person name="Tomo T."/>
            <person name="Tsuchiya T."/>
            <person name="Wang Z.T."/>
            <person name="Raymond J."/>
            <person name="Mimuro M."/>
            <person name="Blankenship R.E."/>
            <person name="Touchman J.W."/>
        </authorList>
    </citation>
    <scope>NUCLEOTIDE SEQUENCE [LARGE SCALE GENOMIC DNA]</scope>
    <source>
        <strain evidence="2">MBIC 11017</strain>
    </source>
</reference>
<accession>B0BZ63</accession>
<dbReference type="Proteomes" id="UP000000268">
    <property type="component" value="Chromosome"/>
</dbReference>